<evidence type="ECO:0000313" key="2">
    <source>
        <dbReference type="EMBL" id="MEX6429787.1"/>
    </source>
</evidence>
<keyword evidence="1" id="KW-1133">Transmembrane helix</keyword>
<dbReference type="RefSeq" id="WP_298384534.1">
    <property type="nucleotide sequence ID" value="NZ_JBFSHR010000025.1"/>
</dbReference>
<sequence>MGFTMILGMLLVGIYLVYVIALERRRRQSSFGRTLASYPAAQRRRWRALVKKNATDHALRTGGIDEVPTVFLLAEKMRLESLQRLRVVSLVMLMIFYMGEGLVMVAVNAAEGVGFLCGAGMVGAGVVITSLRARSTDEPGRRQARYQRALASRGK</sequence>
<reference evidence="2 3" key="1">
    <citation type="submission" date="2024-07" db="EMBL/GenBank/DDBJ databases">
        <title>Draft Genome Sequence of Ferrimicrobium acidiphilum Strain YE2023, Isolated from a Pulp of Bioleach Reactor.</title>
        <authorList>
            <person name="Elkina Y.A."/>
            <person name="Bulaeva A.G."/>
            <person name="Beletsky A.V."/>
            <person name="Mardanov A.V."/>
        </authorList>
    </citation>
    <scope>NUCLEOTIDE SEQUENCE [LARGE SCALE GENOMIC DNA]</scope>
    <source>
        <strain evidence="2 3">YE2023</strain>
    </source>
</reference>
<organism evidence="2 3">
    <name type="scientific">Ferrimicrobium acidiphilum</name>
    <dbReference type="NCBI Taxonomy" id="121039"/>
    <lineage>
        <taxon>Bacteria</taxon>
        <taxon>Bacillati</taxon>
        <taxon>Actinomycetota</taxon>
        <taxon>Acidimicrobiia</taxon>
        <taxon>Acidimicrobiales</taxon>
        <taxon>Acidimicrobiaceae</taxon>
        <taxon>Ferrimicrobium</taxon>
    </lineage>
</organism>
<comment type="caution">
    <text evidence="2">The sequence shown here is derived from an EMBL/GenBank/DDBJ whole genome shotgun (WGS) entry which is preliminary data.</text>
</comment>
<accession>A0ABV3Y2I5</accession>
<feature type="transmembrane region" description="Helical" evidence="1">
    <location>
        <begin position="113"/>
        <end position="133"/>
    </location>
</feature>
<feature type="transmembrane region" description="Helical" evidence="1">
    <location>
        <begin position="87"/>
        <end position="107"/>
    </location>
</feature>
<protein>
    <recommendedName>
        <fullName evidence="4">Flp pilus assembly protein TadB</fullName>
    </recommendedName>
</protein>
<evidence type="ECO:0008006" key="4">
    <source>
        <dbReference type="Google" id="ProtNLM"/>
    </source>
</evidence>
<dbReference type="EMBL" id="JBFSHR010000025">
    <property type="protein sequence ID" value="MEX6429787.1"/>
    <property type="molecule type" value="Genomic_DNA"/>
</dbReference>
<keyword evidence="1" id="KW-0812">Transmembrane</keyword>
<evidence type="ECO:0000313" key="3">
    <source>
        <dbReference type="Proteomes" id="UP001560267"/>
    </source>
</evidence>
<proteinExistence type="predicted"/>
<keyword evidence="3" id="KW-1185">Reference proteome</keyword>
<name>A0ABV3Y2I5_9ACTN</name>
<keyword evidence="1" id="KW-0472">Membrane</keyword>
<dbReference type="Proteomes" id="UP001560267">
    <property type="component" value="Unassembled WGS sequence"/>
</dbReference>
<gene>
    <name evidence="2" type="ORF">AB6A68_08040</name>
</gene>
<evidence type="ECO:0000256" key="1">
    <source>
        <dbReference type="SAM" id="Phobius"/>
    </source>
</evidence>
<feature type="transmembrane region" description="Helical" evidence="1">
    <location>
        <begin position="6"/>
        <end position="23"/>
    </location>
</feature>